<evidence type="ECO:0000256" key="5">
    <source>
        <dbReference type="ARBA" id="ARBA00022824"/>
    </source>
</evidence>
<proteinExistence type="inferred from homology"/>
<dbReference type="InterPro" id="IPR029058">
    <property type="entry name" value="AB_hydrolase_fold"/>
</dbReference>
<dbReference type="Gene3D" id="3.40.50.1820">
    <property type="entry name" value="alpha/beta hydrolase"/>
    <property type="match status" value="1"/>
</dbReference>
<dbReference type="SUPFAM" id="SSF53474">
    <property type="entry name" value="alpha/beta-Hydrolases"/>
    <property type="match status" value="1"/>
</dbReference>
<dbReference type="AlphaFoldDB" id="A0A8G0PGB6"/>
<dbReference type="InterPro" id="IPR052374">
    <property type="entry name" value="SERAC1"/>
</dbReference>
<accession>A0A8G0PGB6</accession>
<evidence type="ECO:0000256" key="1">
    <source>
        <dbReference type="ARBA" id="ARBA00004173"/>
    </source>
</evidence>
<evidence type="ECO:0000256" key="3">
    <source>
        <dbReference type="ARBA" id="ARBA00004370"/>
    </source>
</evidence>
<evidence type="ECO:0000256" key="4">
    <source>
        <dbReference type="ARBA" id="ARBA00007920"/>
    </source>
</evidence>
<keyword evidence="7" id="KW-0472">Membrane</keyword>
<keyword evidence="6" id="KW-0496">Mitochondrion</keyword>
<dbReference type="InterPro" id="IPR007751">
    <property type="entry name" value="DUF676_lipase-like"/>
</dbReference>
<evidence type="ECO:0000256" key="6">
    <source>
        <dbReference type="ARBA" id="ARBA00023128"/>
    </source>
</evidence>
<evidence type="ECO:0000256" key="2">
    <source>
        <dbReference type="ARBA" id="ARBA00004240"/>
    </source>
</evidence>
<dbReference type="PANTHER" id="PTHR48182:SF2">
    <property type="entry name" value="PROTEIN SERAC1"/>
    <property type="match status" value="1"/>
</dbReference>
<protein>
    <submittedName>
        <fullName evidence="9">DUF676 domain-containing protein</fullName>
    </submittedName>
</protein>
<dbReference type="EMBL" id="CP075867">
    <property type="protein sequence ID" value="QYT01581.1"/>
    <property type="molecule type" value="Genomic_DNA"/>
</dbReference>
<evidence type="ECO:0000259" key="8">
    <source>
        <dbReference type="Pfam" id="PF05057"/>
    </source>
</evidence>
<dbReference type="Pfam" id="PF05057">
    <property type="entry name" value="DUF676"/>
    <property type="match status" value="1"/>
</dbReference>
<dbReference type="GO" id="GO:0005783">
    <property type="term" value="C:endoplasmic reticulum"/>
    <property type="evidence" value="ECO:0007669"/>
    <property type="project" value="UniProtKB-SubCell"/>
</dbReference>
<dbReference type="GO" id="GO:0016020">
    <property type="term" value="C:membrane"/>
    <property type="evidence" value="ECO:0007669"/>
    <property type="project" value="UniProtKB-SubCell"/>
</dbReference>
<evidence type="ECO:0000313" key="9">
    <source>
        <dbReference type="EMBL" id="QYT01581.1"/>
    </source>
</evidence>
<gene>
    <name evidence="9" type="ORF">H0G86_008612</name>
</gene>
<feature type="domain" description="DUF676" evidence="8">
    <location>
        <begin position="187"/>
        <end position="239"/>
    </location>
</feature>
<name>A0A8G0PGB6_9HYPO</name>
<dbReference type="GO" id="GO:0005739">
    <property type="term" value="C:mitochondrion"/>
    <property type="evidence" value="ECO:0007669"/>
    <property type="project" value="UniProtKB-SubCell"/>
</dbReference>
<dbReference type="Proteomes" id="UP000826661">
    <property type="component" value="Chromosome IV"/>
</dbReference>
<keyword evidence="5" id="KW-0256">Endoplasmic reticulum</keyword>
<reference evidence="9 10" key="1">
    <citation type="journal article" date="2021" name="BMC Genomics">
        <title>Telomere-to-telomere genome assembly of asparaginase-producing Trichoderma simmonsii.</title>
        <authorList>
            <person name="Chung D."/>
            <person name="Kwon Y.M."/>
            <person name="Yang Y."/>
        </authorList>
    </citation>
    <scope>NUCLEOTIDE SEQUENCE [LARGE SCALE GENOMIC DNA]</scope>
    <source>
        <strain evidence="9 10">GH-Sj1</strain>
    </source>
</reference>
<comment type="similarity">
    <text evidence="4">Belongs to the putative lipase ROG1 family.</text>
</comment>
<evidence type="ECO:0000313" key="10">
    <source>
        <dbReference type="Proteomes" id="UP000826661"/>
    </source>
</evidence>
<keyword evidence="10" id="KW-1185">Reference proteome</keyword>
<dbReference type="PANTHER" id="PTHR48182">
    <property type="entry name" value="PROTEIN SERAC1"/>
    <property type="match status" value="1"/>
</dbReference>
<evidence type="ECO:0000256" key="7">
    <source>
        <dbReference type="ARBA" id="ARBA00023136"/>
    </source>
</evidence>
<sequence length="394" mass="44273">MSTYRVRGVPADWDCQRLQAFLSDQGNVTDAVIESLAHENNGVCQVATATFENLPSQLQHGHSWSILIPRTPNTKLTRKQYLTIDNHFHGLTTLYTPSSEDHKIDIIALLGLGGHAFGSFKEKGGSYMWLRDSLPYDLTSETKPIARVMIYGYDSTVAESKSMQNFEDFATKLNGSLQTLMNTTTIRPIILIGHSLGGLIIKQALILLSGSEHKESQTLIRAVYGVVFFGTPHHGMDISSLIPMAGDGPNRSLIESLSHYNSQILTMQHREFHKVLGDEGESEVFCFYETLKSPTAQQDQYGRWTMTGPDVFLVTKSSATHCRPWEVGAENICALTRTHSELVKFKPNDSDYDIVKEKIEGICKRAFVARGVTFDLYCKKCQYQYLPSSREHFY</sequence>
<comment type="subcellular location">
    <subcellularLocation>
        <location evidence="2">Endoplasmic reticulum</location>
    </subcellularLocation>
    <subcellularLocation>
        <location evidence="3">Membrane</location>
    </subcellularLocation>
    <subcellularLocation>
        <location evidence="1">Mitochondrion</location>
    </subcellularLocation>
</comment>
<organism evidence="9 10">
    <name type="scientific">Trichoderma simmonsii</name>
    <dbReference type="NCBI Taxonomy" id="1491479"/>
    <lineage>
        <taxon>Eukaryota</taxon>
        <taxon>Fungi</taxon>
        <taxon>Dikarya</taxon>
        <taxon>Ascomycota</taxon>
        <taxon>Pezizomycotina</taxon>
        <taxon>Sordariomycetes</taxon>
        <taxon>Hypocreomycetidae</taxon>
        <taxon>Hypocreales</taxon>
        <taxon>Hypocreaceae</taxon>
        <taxon>Trichoderma</taxon>
    </lineage>
</organism>